<sequence>MQFANWQHWQQINENIRFFDSRLDDKSFSTNNNRGESGSIGHRVISDMPPTTSLASRGQLTHILLSTRPAILPREEVLHR</sequence>
<protein>
    <submittedName>
        <fullName evidence="1">Uncharacterized protein</fullName>
    </submittedName>
</protein>
<dbReference type="Proteomes" id="UP001148838">
    <property type="component" value="Unassembled WGS sequence"/>
</dbReference>
<evidence type="ECO:0000313" key="1">
    <source>
        <dbReference type="EMBL" id="KAJ4426637.1"/>
    </source>
</evidence>
<name>A0ABQ8RYA9_PERAM</name>
<evidence type="ECO:0000313" key="2">
    <source>
        <dbReference type="Proteomes" id="UP001148838"/>
    </source>
</evidence>
<proteinExistence type="predicted"/>
<comment type="caution">
    <text evidence="1">The sequence shown here is derived from an EMBL/GenBank/DDBJ whole genome shotgun (WGS) entry which is preliminary data.</text>
</comment>
<gene>
    <name evidence="1" type="ORF">ANN_26435</name>
</gene>
<dbReference type="EMBL" id="JAJSOF020000039">
    <property type="protein sequence ID" value="KAJ4426637.1"/>
    <property type="molecule type" value="Genomic_DNA"/>
</dbReference>
<reference evidence="1 2" key="1">
    <citation type="journal article" date="2022" name="Allergy">
        <title>Genome assembly and annotation of Periplaneta americana reveal a comprehensive cockroach allergen profile.</title>
        <authorList>
            <person name="Wang L."/>
            <person name="Xiong Q."/>
            <person name="Saelim N."/>
            <person name="Wang L."/>
            <person name="Nong W."/>
            <person name="Wan A.T."/>
            <person name="Shi M."/>
            <person name="Liu X."/>
            <person name="Cao Q."/>
            <person name="Hui J.H.L."/>
            <person name="Sookrung N."/>
            <person name="Leung T.F."/>
            <person name="Tungtrongchitr A."/>
            <person name="Tsui S.K.W."/>
        </authorList>
    </citation>
    <scope>NUCLEOTIDE SEQUENCE [LARGE SCALE GENOMIC DNA]</scope>
    <source>
        <strain evidence="1">PWHHKU_190912</strain>
    </source>
</reference>
<accession>A0ABQ8RYA9</accession>
<organism evidence="1 2">
    <name type="scientific">Periplaneta americana</name>
    <name type="common">American cockroach</name>
    <name type="synonym">Blatta americana</name>
    <dbReference type="NCBI Taxonomy" id="6978"/>
    <lineage>
        <taxon>Eukaryota</taxon>
        <taxon>Metazoa</taxon>
        <taxon>Ecdysozoa</taxon>
        <taxon>Arthropoda</taxon>
        <taxon>Hexapoda</taxon>
        <taxon>Insecta</taxon>
        <taxon>Pterygota</taxon>
        <taxon>Neoptera</taxon>
        <taxon>Polyneoptera</taxon>
        <taxon>Dictyoptera</taxon>
        <taxon>Blattodea</taxon>
        <taxon>Blattoidea</taxon>
        <taxon>Blattidae</taxon>
        <taxon>Blattinae</taxon>
        <taxon>Periplaneta</taxon>
    </lineage>
</organism>
<keyword evidence="2" id="KW-1185">Reference proteome</keyword>